<name>A0A8J4CPG6_9CHLO</name>
<dbReference type="Gene3D" id="3.40.50.1820">
    <property type="entry name" value="alpha/beta hydrolase"/>
    <property type="match status" value="1"/>
</dbReference>
<sequence length="698" mass="76071">GYESHCNIIESFGILPVIAPPREHTVNANKHSNNCRPCTVETFNPNTSFLGTLAPGGSPQRPASTMRASFVPRWLRSAISAAILAVLIFAALPIPRVDAARSTSSSFGGIRATLNSQRATGTAANSLNHEDDRLSGRIADLHARPSEYSSEAVADLVPHLPGWGPIDDFNMFAGYITVDDANGRALFYILAEARNAPPSEAQNQQQQNRGANDVGGGSVDDSGATMPLVLWLNGGPGCSSIGGGFMTELGPFFPMPGGQDLQRNPHAWNEFAHVLFVESPAFVGFSYSNTTLDAIVGDARTAADSRIFLLRFLERFPRFRDTPFYVSGESYAGHYVPNLALAIVEGNKAAAATDEPKINLKGFLVGNPWTDTAIDNMGAIDYWWTHALVSDQTAQGVRANCNFSRIGPLDPHPAHQEAQTRDELCDDFCNRAFDELGSINIYEIYADLCVDPPGLRRQVEALHWALAGGAEAKPTSSNGVAEFLPLAASAAVATSARVKTVAEGQRSQQQQQRPRLQAQNRRADVQDSSSFTSYKSSRMSYAGDGSDSEYDPCIDDETEIYLNLPEVQKALHANQTVKLPWRWTDCTRSIVYSREDLLSSMLPVYDRLLQANLRILIYSGDVDGIVPVVGTRRWVASLRLKERAAWRPWFSGTQVGGYVVEYQGLTFATVRGAGHMVPYVQPVRAAHMAKAFLMGQAL</sequence>
<gene>
    <name evidence="8" type="ORF">Vretifemale_12693</name>
</gene>
<feature type="region of interest" description="Disordered" evidence="6">
    <location>
        <begin position="501"/>
        <end position="548"/>
    </location>
</feature>
<accession>A0A8J4CPG6</accession>
<evidence type="ECO:0000256" key="3">
    <source>
        <dbReference type="ARBA" id="ARBA00023157"/>
    </source>
</evidence>
<keyword evidence="2" id="KW-0732">Signal</keyword>
<evidence type="ECO:0000256" key="2">
    <source>
        <dbReference type="ARBA" id="ARBA00022729"/>
    </source>
</evidence>
<keyword evidence="5" id="KW-0121">Carboxypeptidase</keyword>
<keyword evidence="5" id="KW-0645">Protease</keyword>
<comment type="similarity">
    <text evidence="1 5">Belongs to the peptidase S10 family.</text>
</comment>
<dbReference type="EMBL" id="BNCP01000028">
    <property type="protein sequence ID" value="GIL84008.1"/>
    <property type="molecule type" value="Genomic_DNA"/>
</dbReference>
<evidence type="ECO:0000256" key="5">
    <source>
        <dbReference type="RuleBase" id="RU361156"/>
    </source>
</evidence>
<feature type="compositionally biased region" description="Polar residues" evidence="6">
    <location>
        <begin position="526"/>
        <end position="539"/>
    </location>
</feature>
<dbReference type="FunFam" id="3.40.50.1820:FF:000211">
    <property type="entry name" value="Carboxypeptidase"/>
    <property type="match status" value="1"/>
</dbReference>
<keyword evidence="3" id="KW-1015">Disulfide bond</keyword>
<dbReference type="PROSITE" id="PS00131">
    <property type="entry name" value="CARBOXYPEPT_SER_SER"/>
    <property type="match status" value="1"/>
</dbReference>
<keyword evidence="7" id="KW-0472">Membrane</keyword>
<keyword evidence="7" id="KW-1133">Transmembrane helix</keyword>
<dbReference type="Gene3D" id="3.40.50.11320">
    <property type="match status" value="1"/>
</dbReference>
<dbReference type="EC" id="3.4.16.-" evidence="5"/>
<evidence type="ECO:0000256" key="6">
    <source>
        <dbReference type="SAM" id="MobiDB-lite"/>
    </source>
</evidence>
<keyword evidence="9" id="KW-1185">Reference proteome</keyword>
<dbReference type="OrthoDB" id="443318at2759"/>
<organism evidence="8 9">
    <name type="scientific">Volvox reticuliferus</name>
    <dbReference type="NCBI Taxonomy" id="1737510"/>
    <lineage>
        <taxon>Eukaryota</taxon>
        <taxon>Viridiplantae</taxon>
        <taxon>Chlorophyta</taxon>
        <taxon>core chlorophytes</taxon>
        <taxon>Chlorophyceae</taxon>
        <taxon>CS clade</taxon>
        <taxon>Chlamydomonadales</taxon>
        <taxon>Volvocaceae</taxon>
        <taxon>Volvox</taxon>
    </lineage>
</organism>
<dbReference type="PANTHER" id="PTHR11802">
    <property type="entry name" value="SERINE PROTEASE FAMILY S10 SERINE CARBOXYPEPTIDASE"/>
    <property type="match status" value="1"/>
</dbReference>
<dbReference type="Proteomes" id="UP000747110">
    <property type="component" value="Unassembled WGS sequence"/>
</dbReference>
<evidence type="ECO:0000256" key="1">
    <source>
        <dbReference type="ARBA" id="ARBA00009431"/>
    </source>
</evidence>
<keyword evidence="5" id="KW-0378">Hydrolase</keyword>
<dbReference type="PRINTS" id="PR00724">
    <property type="entry name" value="CRBOXYPTASEC"/>
</dbReference>
<dbReference type="InterPro" id="IPR029058">
    <property type="entry name" value="AB_hydrolase_fold"/>
</dbReference>
<evidence type="ECO:0000256" key="7">
    <source>
        <dbReference type="SAM" id="Phobius"/>
    </source>
</evidence>
<feature type="region of interest" description="Disordered" evidence="6">
    <location>
        <begin position="197"/>
        <end position="218"/>
    </location>
</feature>
<feature type="compositionally biased region" description="Low complexity" evidence="6">
    <location>
        <begin position="501"/>
        <end position="520"/>
    </location>
</feature>
<dbReference type="InterPro" id="IPR001563">
    <property type="entry name" value="Peptidase_S10"/>
</dbReference>
<dbReference type="InterPro" id="IPR018202">
    <property type="entry name" value="Ser_caboxypep_ser_AS"/>
</dbReference>
<keyword evidence="4" id="KW-0325">Glycoprotein</keyword>
<feature type="transmembrane region" description="Helical" evidence="7">
    <location>
        <begin position="74"/>
        <end position="94"/>
    </location>
</feature>
<dbReference type="Gene3D" id="6.10.250.940">
    <property type="match status" value="1"/>
</dbReference>
<dbReference type="Pfam" id="PF00450">
    <property type="entry name" value="Peptidase_S10"/>
    <property type="match status" value="1"/>
</dbReference>
<protein>
    <recommendedName>
        <fullName evidence="5">Carboxypeptidase</fullName>
        <ecNumber evidence="5">3.4.16.-</ecNumber>
    </recommendedName>
</protein>
<reference evidence="8" key="1">
    <citation type="journal article" date="2021" name="Proc. Natl. Acad. Sci. U.S.A.">
        <title>Three genomes in the algal genus Volvox reveal the fate of a haploid sex-determining region after a transition to homothallism.</title>
        <authorList>
            <person name="Yamamoto K."/>
            <person name="Hamaji T."/>
            <person name="Kawai-Toyooka H."/>
            <person name="Matsuzaki R."/>
            <person name="Takahashi F."/>
            <person name="Nishimura Y."/>
            <person name="Kawachi M."/>
            <person name="Noguchi H."/>
            <person name="Minakuchi Y."/>
            <person name="Umen J.G."/>
            <person name="Toyoda A."/>
            <person name="Nozaki H."/>
        </authorList>
    </citation>
    <scope>NUCLEOTIDE SEQUENCE</scope>
    <source>
        <strain evidence="8">NIES-3786</strain>
    </source>
</reference>
<dbReference type="PROSITE" id="PS00560">
    <property type="entry name" value="CARBOXYPEPT_SER_HIS"/>
    <property type="match status" value="1"/>
</dbReference>
<evidence type="ECO:0000256" key="4">
    <source>
        <dbReference type="ARBA" id="ARBA00023180"/>
    </source>
</evidence>
<dbReference type="PANTHER" id="PTHR11802:SF201">
    <property type="entry name" value="CARBOXYPEPTIDASE"/>
    <property type="match status" value="1"/>
</dbReference>
<feature type="non-terminal residue" evidence="8">
    <location>
        <position position="1"/>
    </location>
</feature>
<dbReference type="GO" id="GO:0004185">
    <property type="term" value="F:serine-type carboxypeptidase activity"/>
    <property type="evidence" value="ECO:0007669"/>
    <property type="project" value="UniProtKB-UniRule"/>
</dbReference>
<evidence type="ECO:0000313" key="8">
    <source>
        <dbReference type="EMBL" id="GIL84008.1"/>
    </source>
</evidence>
<dbReference type="SUPFAM" id="SSF53474">
    <property type="entry name" value="alpha/beta-Hydrolases"/>
    <property type="match status" value="1"/>
</dbReference>
<dbReference type="InterPro" id="IPR033124">
    <property type="entry name" value="Ser_caboxypep_his_AS"/>
</dbReference>
<evidence type="ECO:0000313" key="9">
    <source>
        <dbReference type="Proteomes" id="UP000747110"/>
    </source>
</evidence>
<dbReference type="AlphaFoldDB" id="A0A8J4CPG6"/>
<dbReference type="GO" id="GO:0006508">
    <property type="term" value="P:proteolysis"/>
    <property type="evidence" value="ECO:0007669"/>
    <property type="project" value="UniProtKB-KW"/>
</dbReference>
<proteinExistence type="inferred from homology"/>
<comment type="caution">
    <text evidence="8">The sequence shown here is derived from an EMBL/GenBank/DDBJ whole genome shotgun (WGS) entry which is preliminary data.</text>
</comment>
<keyword evidence="7" id="KW-0812">Transmembrane</keyword>
<dbReference type="FunFam" id="3.40.50.11320:FF:000002">
    <property type="entry name" value="Carboxypeptidase"/>
    <property type="match status" value="1"/>
</dbReference>